<keyword evidence="7" id="KW-1185">Reference proteome</keyword>
<evidence type="ECO:0000313" key="7">
    <source>
        <dbReference type="Proteomes" id="UP000265715"/>
    </source>
</evidence>
<dbReference type="GO" id="GO:0046872">
    <property type="term" value="F:metal ion binding"/>
    <property type="evidence" value="ECO:0007669"/>
    <property type="project" value="UniProtKB-KW"/>
</dbReference>
<dbReference type="Pfam" id="PF13442">
    <property type="entry name" value="Cytochrome_CBB3"/>
    <property type="match status" value="1"/>
</dbReference>
<sequence length="139" mass="15040">MKRTALTWTLLLSLLGLSLALAHGGHAHLGVFPAWYSAAQAERGRALSLQKCAACHGPRLEGRYGPPLAGPRFLARWGGRTAEELARYVAARMPQGRAGTLKEAEVLDLLAFILQANGYPAGEQTLQTKTLKQIQILKP</sequence>
<evidence type="ECO:0000256" key="3">
    <source>
        <dbReference type="ARBA" id="ARBA00023004"/>
    </source>
</evidence>
<keyword evidence="2 4" id="KW-0479">Metal-binding</keyword>
<gene>
    <name evidence="6" type="ORF">Mterra_03281</name>
</gene>
<dbReference type="InterPro" id="IPR009056">
    <property type="entry name" value="Cyt_c-like_dom"/>
</dbReference>
<reference evidence="6 7" key="1">
    <citation type="submission" date="2018-08" db="EMBL/GenBank/DDBJ databases">
        <title>Meiothermus terrae DSM 26712 genome sequencing project.</title>
        <authorList>
            <person name="Da Costa M.S."/>
            <person name="Albuquerque L."/>
            <person name="Raposo P."/>
            <person name="Froufe H.J.C."/>
            <person name="Barroso C.S."/>
            <person name="Egas C."/>
        </authorList>
    </citation>
    <scope>NUCLEOTIDE SEQUENCE [LARGE SCALE GENOMIC DNA]</scope>
    <source>
        <strain evidence="6 7">DSM 26712</strain>
    </source>
</reference>
<proteinExistence type="predicted"/>
<accession>A0A399EDL8</accession>
<dbReference type="GO" id="GO:0009055">
    <property type="term" value="F:electron transfer activity"/>
    <property type="evidence" value="ECO:0007669"/>
    <property type="project" value="InterPro"/>
</dbReference>
<evidence type="ECO:0000256" key="2">
    <source>
        <dbReference type="ARBA" id="ARBA00022723"/>
    </source>
</evidence>
<evidence type="ECO:0000313" key="6">
    <source>
        <dbReference type="EMBL" id="RIH81269.1"/>
    </source>
</evidence>
<evidence type="ECO:0000256" key="1">
    <source>
        <dbReference type="ARBA" id="ARBA00022617"/>
    </source>
</evidence>
<evidence type="ECO:0000259" key="5">
    <source>
        <dbReference type="PROSITE" id="PS51007"/>
    </source>
</evidence>
<dbReference type="RefSeq" id="WP_119316206.1">
    <property type="nucleotide sequence ID" value="NZ_QXDL01000189.1"/>
</dbReference>
<dbReference type="Proteomes" id="UP000265715">
    <property type="component" value="Unassembled WGS sequence"/>
</dbReference>
<dbReference type="InterPro" id="IPR036909">
    <property type="entry name" value="Cyt_c-like_dom_sf"/>
</dbReference>
<keyword evidence="3 4" id="KW-0408">Iron</keyword>
<name>A0A399EDL8_9DEIN</name>
<dbReference type="AlphaFoldDB" id="A0A399EDL8"/>
<protein>
    <submittedName>
        <fullName evidence="6">Cytochrome C oxidase, cbb3-type, subunit III</fullName>
    </submittedName>
</protein>
<dbReference type="EMBL" id="QXDL01000189">
    <property type="protein sequence ID" value="RIH81269.1"/>
    <property type="molecule type" value="Genomic_DNA"/>
</dbReference>
<keyword evidence="1 4" id="KW-0349">Heme</keyword>
<dbReference type="OrthoDB" id="7933886at2"/>
<dbReference type="Gene3D" id="1.10.760.10">
    <property type="entry name" value="Cytochrome c-like domain"/>
    <property type="match status" value="1"/>
</dbReference>
<comment type="caution">
    <text evidence="6">The sequence shown here is derived from an EMBL/GenBank/DDBJ whole genome shotgun (WGS) entry which is preliminary data.</text>
</comment>
<dbReference type="SUPFAM" id="SSF46626">
    <property type="entry name" value="Cytochrome c"/>
    <property type="match status" value="1"/>
</dbReference>
<evidence type="ECO:0000256" key="4">
    <source>
        <dbReference type="PROSITE-ProRule" id="PRU00433"/>
    </source>
</evidence>
<dbReference type="PROSITE" id="PS51007">
    <property type="entry name" value="CYTC"/>
    <property type="match status" value="1"/>
</dbReference>
<feature type="domain" description="Cytochrome c" evidence="5">
    <location>
        <begin position="39"/>
        <end position="117"/>
    </location>
</feature>
<dbReference type="GO" id="GO:0020037">
    <property type="term" value="F:heme binding"/>
    <property type="evidence" value="ECO:0007669"/>
    <property type="project" value="InterPro"/>
</dbReference>
<organism evidence="6 7">
    <name type="scientific">Calidithermus terrae</name>
    <dbReference type="NCBI Taxonomy" id="1408545"/>
    <lineage>
        <taxon>Bacteria</taxon>
        <taxon>Thermotogati</taxon>
        <taxon>Deinococcota</taxon>
        <taxon>Deinococci</taxon>
        <taxon>Thermales</taxon>
        <taxon>Thermaceae</taxon>
        <taxon>Calidithermus</taxon>
    </lineage>
</organism>